<accession>A0A0D0BAI7</accession>
<feature type="compositionally biased region" description="Polar residues" evidence="4">
    <location>
        <begin position="390"/>
        <end position="418"/>
    </location>
</feature>
<feature type="compositionally biased region" description="Low complexity" evidence="4">
    <location>
        <begin position="367"/>
        <end position="389"/>
    </location>
</feature>
<evidence type="ECO:0000256" key="1">
    <source>
        <dbReference type="ARBA" id="ARBA00023125"/>
    </source>
</evidence>
<keyword evidence="2" id="KW-0804">Transcription</keyword>
<dbReference type="EMBL" id="KN835215">
    <property type="protein sequence ID" value="KIK43322.1"/>
    <property type="molecule type" value="Genomic_DNA"/>
</dbReference>
<dbReference type="GO" id="GO:0005634">
    <property type="term" value="C:nucleus"/>
    <property type="evidence" value="ECO:0007669"/>
    <property type="project" value="UniProtKB-UniRule"/>
</dbReference>
<dbReference type="HOGENOM" id="CLU_028294_0_0_1"/>
<dbReference type="InterPro" id="IPR036910">
    <property type="entry name" value="HMG_box_dom_sf"/>
</dbReference>
<dbReference type="GO" id="GO:0030154">
    <property type="term" value="P:cell differentiation"/>
    <property type="evidence" value="ECO:0007669"/>
    <property type="project" value="TreeGrafter"/>
</dbReference>
<dbReference type="Gene3D" id="1.10.30.10">
    <property type="entry name" value="High mobility group box domain"/>
    <property type="match status" value="1"/>
</dbReference>
<evidence type="ECO:0000259" key="5">
    <source>
        <dbReference type="PROSITE" id="PS50118"/>
    </source>
</evidence>
<reference evidence="7" key="2">
    <citation type="submission" date="2015-01" db="EMBL/GenBank/DDBJ databases">
        <title>Evolutionary Origins and Diversification of the Mycorrhizal Mutualists.</title>
        <authorList>
            <consortium name="DOE Joint Genome Institute"/>
            <consortium name="Mycorrhizal Genomics Consortium"/>
            <person name="Kohler A."/>
            <person name="Kuo A."/>
            <person name="Nagy L.G."/>
            <person name="Floudas D."/>
            <person name="Copeland A."/>
            <person name="Barry K.W."/>
            <person name="Cichocki N."/>
            <person name="Veneault-Fourrey C."/>
            <person name="LaButti K."/>
            <person name="Lindquist E.A."/>
            <person name="Lipzen A."/>
            <person name="Lundell T."/>
            <person name="Morin E."/>
            <person name="Murat C."/>
            <person name="Riley R."/>
            <person name="Ohm R."/>
            <person name="Sun H."/>
            <person name="Tunlid A."/>
            <person name="Henrissat B."/>
            <person name="Grigoriev I.V."/>
            <person name="Hibbett D.S."/>
            <person name="Martin F."/>
        </authorList>
    </citation>
    <scope>NUCLEOTIDE SEQUENCE [LARGE SCALE GENOMIC DNA]</scope>
    <source>
        <strain evidence="7">UH-Slu-Lm8-n1</strain>
    </source>
</reference>
<feature type="region of interest" description="Disordered" evidence="4">
    <location>
        <begin position="239"/>
        <end position="290"/>
    </location>
</feature>
<dbReference type="GO" id="GO:0000978">
    <property type="term" value="F:RNA polymerase II cis-regulatory region sequence-specific DNA binding"/>
    <property type="evidence" value="ECO:0007669"/>
    <property type="project" value="TreeGrafter"/>
</dbReference>
<dbReference type="InParanoid" id="A0A0D0BAI7"/>
<organism evidence="6 7">
    <name type="scientific">Suillus luteus UH-Slu-Lm8-n1</name>
    <dbReference type="NCBI Taxonomy" id="930992"/>
    <lineage>
        <taxon>Eukaryota</taxon>
        <taxon>Fungi</taxon>
        <taxon>Dikarya</taxon>
        <taxon>Basidiomycota</taxon>
        <taxon>Agaricomycotina</taxon>
        <taxon>Agaricomycetes</taxon>
        <taxon>Agaricomycetidae</taxon>
        <taxon>Boletales</taxon>
        <taxon>Suillineae</taxon>
        <taxon>Suillaceae</taxon>
        <taxon>Suillus</taxon>
    </lineage>
</organism>
<keyword evidence="7" id="KW-1185">Reference proteome</keyword>
<sequence length="516" mass="55946">MNSFVQEGRRGTVAEYTDPYISFNEGLGRVEDQGSLSGSEEDAGVHPLYLDANKMDTDIDEDGNTSLTSQTLNADGTPKRPMNAFMIFARRRRPQVSAENQSMRTGDVSKVLSREWNAMGMVTYFLHVCDGSSDLLIIQSEKQFYLDQAKHLKDNFNLKYPDYVYRRRPNNSRKKRRAESTGVAGDSTSAVDSVDDQSSNPEYGEISPVEYHHDSQERYESSGAEVCTSAEATYDASYLPPGQASSYQPADSAPYHAHGGNDGRAPYLSSHGRVTPDAVMAPSTSAPRGSTSTAYFSPFVHNTNHASSASYLPSQSGSEGQWHLSSRSSRDDLARISVQSWSQCGSEQSLHAGDGMHLQYQVARASPSSWSTSPSEPPASSNSSVHSSSYGFPTLNTPFYPSQSNSHNGYTGQQSPSQISDVSHHYVAVDHIQGNSAAAGQEDVYHGHQYSTVSTMPAGYPHSGSAMHQYHSQSQSRNILTPPPLAPAQSMPVYSHTLSMNSTSPAGSGTDSASQL</sequence>
<dbReference type="STRING" id="930992.A0A0D0BAI7"/>
<proteinExistence type="predicted"/>
<gene>
    <name evidence="6" type="ORF">CY34DRAFT_106474</name>
</gene>
<evidence type="ECO:0000256" key="2">
    <source>
        <dbReference type="ARBA" id="ARBA00023163"/>
    </source>
</evidence>
<feature type="compositionally biased region" description="Polar residues" evidence="4">
    <location>
        <begin position="470"/>
        <end position="479"/>
    </location>
</feature>
<dbReference type="PANTHER" id="PTHR10270">
    <property type="entry name" value="SOX TRANSCRIPTION FACTOR"/>
    <property type="match status" value="1"/>
</dbReference>
<reference evidence="6 7" key="1">
    <citation type="submission" date="2014-04" db="EMBL/GenBank/DDBJ databases">
        <authorList>
            <consortium name="DOE Joint Genome Institute"/>
            <person name="Kuo A."/>
            <person name="Ruytinx J."/>
            <person name="Rineau F."/>
            <person name="Colpaert J."/>
            <person name="Kohler A."/>
            <person name="Nagy L.G."/>
            <person name="Floudas D."/>
            <person name="Copeland A."/>
            <person name="Barry K.W."/>
            <person name="Cichocki N."/>
            <person name="Veneault-Fourrey C."/>
            <person name="LaButti K."/>
            <person name="Lindquist E.A."/>
            <person name="Lipzen A."/>
            <person name="Lundell T."/>
            <person name="Morin E."/>
            <person name="Murat C."/>
            <person name="Sun H."/>
            <person name="Tunlid A."/>
            <person name="Henrissat B."/>
            <person name="Grigoriev I.V."/>
            <person name="Hibbett D.S."/>
            <person name="Martin F."/>
            <person name="Nordberg H.P."/>
            <person name="Cantor M.N."/>
            <person name="Hua S.X."/>
        </authorList>
    </citation>
    <scope>NUCLEOTIDE SEQUENCE [LARGE SCALE GENOMIC DNA]</scope>
    <source>
        <strain evidence="6 7">UH-Slu-Lm8-n1</strain>
    </source>
</reference>
<evidence type="ECO:0000256" key="3">
    <source>
        <dbReference type="PROSITE-ProRule" id="PRU00267"/>
    </source>
</evidence>
<feature type="compositionally biased region" description="Polar residues" evidence="4">
    <location>
        <begin position="186"/>
        <end position="201"/>
    </location>
</feature>
<dbReference type="AlphaFoldDB" id="A0A0D0BAI7"/>
<evidence type="ECO:0000313" key="6">
    <source>
        <dbReference type="EMBL" id="KIK43322.1"/>
    </source>
</evidence>
<dbReference type="GO" id="GO:0001228">
    <property type="term" value="F:DNA-binding transcription activator activity, RNA polymerase II-specific"/>
    <property type="evidence" value="ECO:0007669"/>
    <property type="project" value="TreeGrafter"/>
</dbReference>
<dbReference type="SUPFAM" id="SSF47095">
    <property type="entry name" value="HMG-box"/>
    <property type="match status" value="1"/>
</dbReference>
<dbReference type="InterPro" id="IPR050140">
    <property type="entry name" value="SRY-related_HMG-box_TF-like"/>
</dbReference>
<keyword evidence="3" id="KW-0539">Nucleus</keyword>
<feature type="region of interest" description="Disordered" evidence="4">
    <location>
        <begin position="463"/>
        <end position="491"/>
    </location>
</feature>
<dbReference type="PANTHER" id="PTHR10270:SF161">
    <property type="entry name" value="SEX-DETERMINING REGION Y PROTEIN"/>
    <property type="match status" value="1"/>
</dbReference>
<dbReference type="PROSITE" id="PS50118">
    <property type="entry name" value="HMG_BOX_2"/>
    <property type="match status" value="1"/>
</dbReference>
<feature type="DNA-binding region" description="HMG box" evidence="3">
    <location>
        <begin position="78"/>
        <end position="164"/>
    </location>
</feature>
<dbReference type="SMART" id="SM00398">
    <property type="entry name" value="HMG"/>
    <property type="match status" value="1"/>
</dbReference>
<keyword evidence="1 3" id="KW-0238">DNA-binding</keyword>
<name>A0A0D0BAI7_9AGAM</name>
<feature type="compositionally biased region" description="Basic residues" evidence="4">
    <location>
        <begin position="167"/>
        <end position="177"/>
    </location>
</feature>
<evidence type="ECO:0000256" key="4">
    <source>
        <dbReference type="SAM" id="MobiDB-lite"/>
    </source>
</evidence>
<protein>
    <recommendedName>
        <fullName evidence="5">HMG box domain-containing protein</fullName>
    </recommendedName>
</protein>
<dbReference type="InterPro" id="IPR009071">
    <property type="entry name" value="HMG_box_dom"/>
</dbReference>
<feature type="region of interest" description="Disordered" evidence="4">
    <location>
        <begin position="167"/>
        <end position="207"/>
    </location>
</feature>
<evidence type="ECO:0000313" key="7">
    <source>
        <dbReference type="Proteomes" id="UP000054485"/>
    </source>
</evidence>
<dbReference type="Pfam" id="PF00505">
    <property type="entry name" value="HMG_box"/>
    <property type="match status" value="1"/>
</dbReference>
<feature type="domain" description="HMG box" evidence="5">
    <location>
        <begin position="78"/>
        <end position="164"/>
    </location>
</feature>
<feature type="region of interest" description="Disordered" evidence="4">
    <location>
        <begin position="497"/>
        <end position="516"/>
    </location>
</feature>
<dbReference type="OrthoDB" id="1919336at2759"/>
<feature type="region of interest" description="Disordered" evidence="4">
    <location>
        <begin position="367"/>
        <end position="418"/>
    </location>
</feature>
<dbReference type="Proteomes" id="UP000054485">
    <property type="component" value="Unassembled WGS sequence"/>
</dbReference>